<keyword evidence="3" id="KW-1185">Reference proteome</keyword>
<dbReference type="PANTHER" id="PTHR21683">
    <property type="entry name" value="COILED-COIL DOMAIN-CONTAINING PROTEIN 42 LIKE-2-LIKE-RELATED"/>
    <property type="match status" value="1"/>
</dbReference>
<reference evidence="2" key="1">
    <citation type="submission" date="2020-03" db="EMBL/GenBank/DDBJ databases">
        <authorList>
            <person name="Weist P."/>
        </authorList>
    </citation>
    <scope>NUCLEOTIDE SEQUENCE</scope>
</reference>
<protein>
    <submittedName>
        <fullName evidence="2">Uncharacterized protein</fullName>
    </submittedName>
</protein>
<name>A0A9N7VDY4_PLEPL</name>
<dbReference type="PANTHER" id="PTHR21683:SF2">
    <property type="entry name" value="COILED-COIL DOMAIN-CONTAINING PROTEIN 42 LIKE-2-LIKE"/>
    <property type="match status" value="1"/>
</dbReference>
<dbReference type="InterPro" id="IPR051147">
    <property type="entry name" value="CFAP_domain-containing"/>
</dbReference>
<gene>
    <name evidence="2" type="ORF">PLEPLA_LOCUS35314</name>
</gene>
<organism evidence="2 3">
    <name type="scientific">Pleuronectes platessa</name>
    <name type="common">European plaice</name>
    <dbReference type="NCBI Taxonomy" id="8262"/>
    <lineage>
        <taxon>Eukaryota</taxon>
        <taxon>Metazoa</taxon>
        <taxon>Chordata</taxon>
        <taxon>Craniata</taxon>
        <taxon>Vertebrata</taxon>
        <taxon>Euteleostomi</taxon>
        <taxon>Actinopterygii</taxon>
        <taxon>Neopterygii</taxon>
        <taxon>Teleostei</taxon>
        <taxon>Neoteleostei</taxon>
        <taxon>Acanthomorphata</taxon>
        <taxon>Carangaria</taxon>
        <taxon>Pleuronectiformes</taxon>
        <taxon>Pleuronectoidei</taxon>
        <taxon>Pleuronectidae</taxon>
        <taxon>Pleuronectes</taxon>
    </lineage>
</organism>
<accession>A0A9N7VDY4</accession>
<evidence type="ECO:0000256" key="1">
    <source>
        <dbReference type="SAM" id="Coils"/>
    </source>
</evidence>
<feature type="coiled-coil region" evidence="1">
    <location>
        <begin position="226"/>
        <end position="253"/>
    </location>
</feature>
<sequence>MSPPEEPVDKPSADRIMLTTAHLCKFRGDRPRPESPHTWWQSAMFEPLMKARCHLDDAKDDLLKTRRKDQQRKETIRERRLMLKHLQKHIDELQKENHKTEELNSSYGLFLKEEEVQRTCDEAEREGEEALQKEERLEKLKQETADLMITKDNLDLQLQTYTVYGKVMEKIQKMTEFKDAELLADNFQSQLLMREQLYLRECEAEEQVDQQEIAVAALKNQSDLMHLQKRNRLIELQTKLKNLLAEVEVWETKWSDIQKASANKTLRLAQAKMVILDLYEKTGGKLKAGGVGVNDTDKQLDKIQLYILEQDEVMDRLHGDQSIT</sequence>
<comment type="caution">
    <text evidence="2">The sequence shown here is derived from an EMBL/GenBank/DDBJ whole genome shotgun (WGS) entry which is preliminary data.</text>
</comment>
<evidence type="ECO:0000313" key="2">
    <source>
        <dbReference type="EMBL" id="CAB1447635.1"/>
    </source>
</evidence>
<keyword evidence="1" id="KW-0175">Coiled coil</keyword>
<dbReference type="EMBL" id="CADEAL010003954">
    <property type="protein sequence ID" value="CAB1447635.1"/>
    <property type="molecule type" value="Genomic_DNA"/>
</dbReference>
<dbReference type="Proteomes" id="UP001153269">
    <property type="component" value="Unassembled WGS sequence"/>
</dbReference>
<feature type="coiled-coil region" evidence="1">
    <location>
        <begin position="76"/>
        <end position="157"/>
    </location>
</feature>
<dbReference type="AlphaFoldDB" id="A0A9N7VDY4"/>
<proteinExistence type="predicted"/>
<evidence type="ECO:0000313" key="3">
    <source>
        <dbReference type="Proteomes" id="UP001153269"/>
    </source>
</evidence>